<dbReference type="GO" id="GO:0034976">
    <property type="term" value="P:response to endoplasmic reticulum stress"/>
    <property type="evidence" value="ECO:0007669"/>
    <property type="project" value="InterPro"/>
</dbReference>
<keyword evidence="3" id="KW-1185">Reference proteome</keyword>
<dbReference type="KEGG" id="mcha:111023324"/>
<dbReference type="InterPro" id="IPR044832">
    <property type="entry name" value="NRP-like"/>
</dbReference>
<accession>A0A6J1DQ98</accession>
<feature type="compositionally biased region" description="Low complexity" evidence="1">
    <location>
        <begin position="197"/>
        <end position="208"/>
    </location>
</feature>
<feature type="domain" description="DCD" evidence="2">
    <location>
        <begin position="247"/>
        <end position="379"/>
    </location>
</feature>
<evidence type="ECO:0000256" key="1">
    <source>
        <dbReference type="SAM" id="MobiDB-lite"/>
    </source>
</evidence>
<dbReference type="PANTHER" id="PTHR46034">
    <property type="match status" value="1"/>
</dbReference>
<evidence type="ECO:0000259" key="2">
    <source>
        <dbReference type="PROSITE" id="PS51222"/>
    </source>
</evidence>
<dbReference type="Pfam" id="PF10539">
    <property type="entry name" value="Dev_Cell_Death"/>
    <property type="match status" value="1"/>
</dbReference>
<dbReference type="RefSeq" id="XP_022156435.1">
    <property type="nucleotide sequence ID" value="XM_022300743.1"/>
</dbReference>
<dbReference type="OrthoDB" id="1586879at2759"/>
<gene>
    <name evidence="4" type="primary">LOC111023324</name>
</gene>
<name>A0A6J1DQ98_MOMCH</name>
<reference evidence="4" key="1">
    <citation type="submission" date="2025-08" db="UniProtKB">
        <authorList>
            <consortium name="RefSeq"/>
        </authorList>
    </citation>
    <scope>IDENTIFICATION</scope>
</reference>
<dbReference type="PANTHER" id="PTHR46034:SF32">
    <property type="entry name" value="DCD DOMAIN-CONTAINING PROTEIN NRP-B"/>
    <property type="match status" value="1"/>
</dbReference>
<protein>
    <submittedName>
        <fullName evidence="4">Uncharacterized protein LOC111023324</fullName>
    </submittedName>
</protein>
<organism evidence="3 4">
    <name type="scientific">Momordica charantia</name>
    <name type="common">Bitter gourd</name>
    <name type="synonym">Balsam pear</name>
    <dbReference type="NCBI Taxonomy" id="3673"/>
    <lineage>
        <taxon>Eukaryota</taxon>
        <taxon>Viridiplantae</taxon>
        <taxon>Streptophyta</taxon>
        <taxon>Embryophyta</taxon>
        <taxon>Tracheophyta</taxon>
        <taxon>Spermatophyta</taxon>
        <taxon>Magnoliopsida</taxon>
        <taxon>eudicotyledons</taxon>
        <taxon>Gunneridae</taxon>
        <taxon>Pentapetalae</taxon>
        <taxon>rosids</taxon>
        <taxon>fabids</taxon>
        <taxon>Cucurbitales</taxon>
        <taxon>Cucurbitaceae</taxon>
        <taxon>Momordiceae</taxon>
        <taxon>Momordica</taxon>
    </lineage>
</organism>
<dbReference type="SMART" id="SM00767">
    <property type="entry name" value="DCD"/>
    <property type="match status" value="1"/>
</dbReference>
<sequence length="383" mass="41896">MENQFFSQFSDQIRLHTNLSTNDSIWSNSFLSKTNHTNNFDVRVGAELSSSNSNPKSSSDAFNNDGWNSFKSGGSGLLSSSLNPKALGSGNLKEAARARANDYGWNSFKPSAGADLVNPKPIGSGSNVKDPVQDYGMWNGLKAKPSADYINGFNDGWKFNNNGAAILGNNSKEMGVNGGNFSKGLYYKLGAPANNSGNSNNNLKSYRNNGGGGKVEEAEQGGGKKKVKNEEKRFKTLPAAEALPRNEMIGGYIFVCNNDTMAENLKRQLFGLPPRYRDSVRAITPGLPLFLYNYSTHQLHGVFEAASFGGTNIDPTAWEDKKCPGESRFPAQVRVITRQICEPLEEDSFRPILHHYDGPKFRLELSIPEAISLLDVLAHQNPQ</sequence>
<dbReference type="AlphaFoldDB" id="A0A6J1DQ98"/>
<evidence type="ECO:0000313" key="3">
    <source>
        <dbReference type="Proteomes" id="UP000504603"/>
    </source>
</evidence>
<evidence type="ECO:0000313" key="4">
    <source>
        <dbReference type="RefSeq" id="XP_022156435.1"/>
    </source>
</evidence>
<dbReference type="Proteomes" id="UP000504603">
    <property type="component" value="Unplaced"/>
</dbReference>
<dbReference type="GeneID" id="111023324"/>
<dbReference type="PROSITE" id="PS51222">
    <property type="entry name" value="DCD"/>
    <property type="match status" value="1"/>
</dbReference>
<dbReference type="InterPro" id="IPR013989">
    <property type="entry name" value="Dev_and_cell_death_domain"/>
</dbReference>
<proteinExistence type="predicted"/>
<feature type="region of interest" description="Disordered" evidence="1">
    <location>
        <begin position="197"/>
        <end position="228"/>
    </location>
</feature>